<dbReference type="CDD" id="cd00082">
    <property type="entry name" value="HisKA"/>
    <property type="match status" value="1"/>
</dbReference>
<keyword evidence="9" id="KW-1133">Transmembrane helix</keyword>
<dbReference type="InterPro" id="IPR005467">
    <property type="entry name" value="His_kinase_dom"/>
</dbReference>
<dbReference type="InterPro" id="IPR036097">
    <property type="entry name" value="HisK_dim/P_sf"/>
</dbReference>
<dbReference type="EC" id="2.7.13.3" evidence="2"/>
<dbReference type="SUPFAM" id="SSF158472">
    <property type="entry name" value="HAMP domain-like"/>
    <property type="match status" value="1"/>
</dbReference>
<organism evidence="12">
    <name type="scientific">hydrothermal vent metagenome</name>
    <dbReference type="NCBI Taxonomy" id="652676"/>
    <lineage>
        <taxon>unclassified sequences</taxon>
        <taxon>metagenomes</taxon>
        <taxon>ecological metagenomes</taxon>
    </lineage>
</organism>
<dbReference type="PRINTS" id="PR00344">
    <property type="entry name" value="BCTRLSENSOR"/>
</dbReference>
<dbReference type="InterPro" id="IPR003594">
    <property type="entry name" value="HATPase_dom"/>
</dbReference>
<evidence type="ECO:0000256" key="5">
    <source>
        <dbReference type="ARBA" id="ARBA00022741"/>
    </source>
</evidence>
<keyword evidence="7" id="KW-0067">ATP-binding</keyword>
<feature type="domain" description="Histidine kinase" evidence="10">
    <location>
        <begin position="251"/>
        <end position="466"/>
    </location>
</feature>
<name>A0A3B0V8Q3_9ZZZZ</name>
<dbReference type="GO" id="GO:0016020">
    <property type="term" value="C:membrane"/>
    <property type="evidence" value="ECO:0007669"/>
    <property type="project" value="InterPro"/>
</dbReference>
<dbReference type="AlphaFoldDB" id="A0A3B0V8Q3"/>
<evidence type="ECO:0000256" key="7">
    <source>
        <dbReference type="ARBA" id="ARBA00022840"/>
    </source>
</evidence>
<evidence type="ECO:0000259" key="11">
    <source>
        <dbReference type="PROSITE" id="PS50885"/>
    </source>
</evidence>
<accession>A0A3B0V8Q3</accession>
<dbReference type="GO" id="GO:0000155">
    <property type="term" value="F:phosphorelay sensor kinase activity"/>
    <property type="evidence" value="ECO:0007669"/>
    <property type="project" value="InterPro"/>
</dbReference>
<dbReference type="Pfam" id="PF00512">
    <property type="entry name" value="HisKA"/>
    <property type="match status" value="1"/>
</dbReference>
<keyword evidence="6" id="KW-0418">Kinase</keyword>
<dbReference type="SUPFAM" id="SSF47384">
    <property type="entry name" value="Homodimeric domain of signal transducing histidine kinase"/>
    <property type="match status" value="1"/>
</dbReference>
<dbReference type="EMBL" id="UOEY01000013">
    <property type="protein sequence ID" value="VAW35142.1"/>
    <property type="molecule type" value="Genomic_DNA"/>
</dbReference>
<keyword evidence="9" id="KW-0472">Membrane</keyword>
<dbReference type="PROSITE" id="PS50109">
    <property type="entry name" value="HIS_KIN"/>
    <property type="match status" value="1"/>
</dbReference>
<keyword evidence="5" id="KW-0547">Nucleotide-binding</keyword>
<dbReference type="SMART" id="SM00304">
    <property type="entry name" value="HAMP"/>
    <property type="match status" value="1"/>
</dbReference>
<dbReference type="Gene3D" id="1.10.287.130">
    <property type="match status" value="1"/>
</dbReference>
<dbReference type="Pfam" id="PF02518">
    <property type="entry name" value="HATPase_c"/>
    <property type="match status" value="1"/>
</dbReference>
<dbReference type="InterPro" id="IPR003660">
    <property type="entry name" value="HAMP_dom"/>
</dbReference>
<evidence type="ECO:0000256" key="8">
    <source>
        <dbReference type="ARBA" id="ARBA00023012"/>
    </source>
</evidence>
<evidence type="ECO:0000256" key="1">
    <source>
        <dbReference type="ARBA" id="ARBA00000085"/>
    </source>
</evidence>
<evidence type="ECO:0000256" key="2">
    <source>
        <dbReference type="ARBA" id="ARBA00012438"/>
    </source>
</evidence>
<dbReference type="SMART" id="SM00387">
    <property type="entry name" value="HATPase_c"/>
    <property type="match status" value="1"/>
</dbReference>
<dbReference type="PANTHER" id="PTHR43065:SF10">
    <property type="entry name" value="PEROXIDE STRESS-ACTIVATED HISTIDINE KINASE MAK3"/>
    <property type="match status" value="1"/>
</dbReference>
<keyword evidence="4" id="KW-0808">Transferase</keyword>
<dbReference type="SMART" id="SM00388">
    <property type="entry name" value="HisKA"/>
    <property type="match status" value="1"/>
</dbReference>
<keyword evidence="8" id="KW-0902">Two-component regulatory system</keyword>
<protein>
    <recommendedName>
        <fullName evidence="2">histidine kinase</fullName>
        <ecNumber evidence="2">2.7.13.3</ecNumber>
    </recommendedName>
</protein>
<feature type="domain" description="HAMP" evidence="11">
    <location>
        <begin position="182"/>
        <end position="234"/>
    </location>
</feature>
<dbReference type="Gene3D" id="3.30.565.10">
    <property type="entry name" value="Histidine kinase-like ATPase, C-terminal domain"/>
    <property type="match status" value="1"/>
</dbReference>
<gene>
    <name evidence="12" type="ORF">MNBD_DELTA04-461</name>
</gene>
<evidence type="ECO:0000313" key="12">
    <source>
        <dbReference type="EMBL" id="VAW35142.1"/>
    </source>
</evidence>
<dbReference type="InterPro" id="IPR036890">
    <property type="entry name" value="HATPase_C_sf"/>
</dbReference>
<keyword evidence="3" id="KW-0597">Phosphoprotein</keyword>
<dbReference type="InterPro" id="IPR004358">
    <property type="entry name" value="Sig_transdc_His_kin-like_C"/>
</dbReference>
<comment type="catalytic activity">
    <reaction evidence="1">
        <text>ATP + protein L-histidine = ADP + protein N-phospho-L-histidine.</text>
        <dbReference type="EC" id="2.7.13.3"/>
    </reaction>
</comment>
<dbReference type="CDD" id="cd06225">
    <property type="entry name" value="HAMP"/>
    <property type="match status" value="1"/>
</dbReference>
<dbReference type="PROSITE" id="PS50885">
    <property type="entry name" value="HAMP"/>
    <property type="match status" value="1"/>
</dbReference>
<keyword evidence="9" id="KW-0812">Transmembrane</keyword>
<evidence type="ECO:0000259" key="10">
    <source>
        <dbReference type="PROSITE" id="PS50109"/>
    </source>
</evidence>
<evidence type="ECO:0000256" key="9">
    <source>
        <dbReference type="SAM" id="Phobius"/>
    </source>
</evidence>
<dbReference type="Pfam" id="PF00672">
    <property type="entry name" value="HAMP"/>
    <property type="match status" value="1"/>
</dbReference>
<proteinExistence type="predicted"/>
<dbReference type="Gene3D" id="6.10.340.10">
    <property type="match status" value="1"/>
</dbReference>
<sequence>MKTEHKIYLSNLVYIVLIIVVGSYAMNDLDQLLTKFRFTVIADDLNMSLLEMRLAEKNYVIYGDASALQDIHNKIAAATTTLIQNKQDIIRALGQERFDLLRKYMYVYATLAEKIHRKGLKDQWSLQQLRAAGHKLELFSNKTTIAERKQVTSIVNRSKRVLHYSFWTIVFVAIVLSQFIVRNITTSLRRIVAMTRLISKGNFQLIEQKHAKDEMGAVIEAINIMALELKKREQELIQSRRLASIGILVAGVTHELSNPLNNISMIAQTYAEVYDQLSKEERLGFMAQVEEQGERLRVIIKNLLDFSRPKELQLAETEVNGIIQKTIELIQNMLEVSNIKLQLELAEDLPTVYVDKHQILQVLINITTNAIQVMTDMDSGGELRLSSRYLADSDDVEIEISDNGKGIAPEFLDHIFDPFFTTKGDSGTGLGLWVSYGIIKNHGGMIRVESSVGAGTAFFITLPSCKKSKRCPDVSV</sequence>
<feature type="transmembrane region" description="Helical" evidence="9">
    <location>
        <begin position="7"/>
        <end position="26"/>
    </location>
</feature>
<dbReference type="InterPro" id="IPR003661">
    <property type="entry name" value="HisK_dim/P_dom"/>
</dbReference>
<evidence type="ECO:0000256" key="6">
    <source>
        <dbReference type="ARBA" id="ARBA00022777"/>
    </source>
</evidence>
<evidence type="ECO:0000256" key="3">
    <source>
        <dbReference type="ARBA" id="ARBA00022553"/>
    </source>
</evidence>
<evidence type="ECO:0000256" key="4">
    <source>
        <dbReference type="ARBA" id="ARBA00022679"/>
    </source>
</evidence>
<reference evidence="12" key="1">
    <citation type="submission" date="2018-06" db="EMBL/GenBank/DDBJ databases">
        <authorList>
            <person name="Zhirakovskaya E."/>
        </authorList>
    </citation>
    <scope>NUCLEOTIDE SEQUENCE</scope>
</reference>
<dbReference type="PANTHER" id="PTHR43065">
    <property type="entry name" value="SENSOR HISTIDINE KINASE"/>
    <property type="match status" value="1"/>
</dbReference>
<dbReference type="SUPFAM" id="SSF55874">
    <property type="entry name" value="ATPase domain of HSP90 chaperone/DNA topoisomerase II/histidine kinase"/>
    <property type="match status" value="1"/>
</dbReference>
<dbReference type="GO" id="GO:0005524">
    <property type="term" value="F:ATP binding"/>
    <property type="evidence" value="ECO:0007669"/>
    <property type="project" value="UniProtKB-KW"/>
</dbReference>